<organism evidence="1 2">
    <name type="scientific">Dendrothele bispora (strain CBS 962.96)</name>
    <dbReference type="NCBI Taxonomy" id="1314807"/>
    <lineage>
        <taxon>Eukaryota</taxon>
        <taxon>Fungi</taxon>
        <taxon>Dikarya</taxon>
        <taxon>Basidiomycota</taxon>
        <taxon>Agaricomycotina</taxon>
        <taxon>Agaricomycetes</taxon>
        <taxon>Agaricomycetidae</taxon>
        <taxon>Agaricales</taxon>
        <taxon>Agaricales incertae sedis</taxon>
        <taxon>Dendrothele</taxon>
    </lineage>
</organism>
<protein>
    <recommendedName>
        <fullName evidence="3">F-box domain-containing protein</fullName>
    </recommendedName>
</protein>
<proteinExistence type="predicted"/>
<evidence type="ECO:0008006" key="3">
    <source>
        <dbReference type="Google" id="ProtNLM"/>
    </source>
</evidence>
<keyword evidence="2" id="KW-1185">Reference proteome</keyword>
<dbReference type="SUPFAM" id="SSF52047">
    <property type="entry name" value="RNI-like"/>
    <property type="match status" value="1"/>
</dbReference>
<reference evidence="1 2" key="1">
    <citation type="journal article" date="2019" name="Nat. Ecol. Evol.">
        <title>Megaphylogeny resolves global patterns of mushroom evolution.</title>
        <authorList>
            <person name="Varga T."/>
            <person name="Krizsan K."/>
            <person name="Foldi C."/>
            <person name="Dima B."/>
            <person name="Sanchez-Garcia M."/>
            <person name="Sanchez-Ramirez S."/>
            <person name="Szollosi G.J."/>
            <person name="Szarkandi J.G."/>
            <person name="Papp V."/>
            <person name="Albert L."/>
            <person name="Andreopoulos W."/>
            <person name="Angelini C."/>
            <person name="Antonin V."/>
            <person name="Barry K.W."/>
            <person name="Bougher N.L."/>
            <person name="Buchanan P."/>
            <person name="Buyck B."/>
            <person name="Bense V."/>
            <person name="Catcheside P."/>
            <person name="Chovatia M."/>
            <person name="Cooper J."/>
            <person name="Damon W."/>
            <person name="Desjardin D."/>
            <person name="Finy P."/>
            <person name="Geml J."/>
            <person name="Haridas S."/>
            <person name="Hughes K."/>
            <person name="Justo A."/>
            <person name="Karasinski D."/>
            <person name="Kautmanova I."/>
            <person name="Kiss B."/>
            <person name="Kocsube S."/>
            <person name="Kotiranta H."/>
            <person name="LaButti K.M."/>
            <person name="Lechner B.E."/>
            <person name="Liimatainen K."/>
            <person name="Lipzen A."/>
            <person name="Lukacs Z."/>
            <person name="Mihaltcheva S."/>
            <person name="Morgado L.N."/>
            <person name="Niskanen T."/>
            <person name="Noordeloos M.E."/>
            <person name="Ohm R.A."/>
            <person name="Ortiz-Santana B."/>
            <person name="Ovrebo C."/>
            <person name="Racz N."/>
            <person name="Riley R."/>
            <person name="Savchenko A."/>
            <person name="Shiryaev A."/>
            <person name="Soop K."/>
            <person name="Spirin V."/>
            <person name="Szebenyi C."/>
            <person name="Tomsovsky M."/>
            <person name="Tulloss R.E."/>
            <person name="Uehling J."/>
            <person name="Grigoriev I.V."/>
            <person name="Vagvolgyi C."/>
            <person name="Papp T."/>
            <person name="Martin F.M."/>
            <person name="Miettinen O."/>
            <person name="Hibbett D.S."/>
            <person name="Nagy L.G."/>
        </authorList>
    </citation>
    <scope>NUCLEOTIDE SEQUENCE [LARGE SCALE GENOMIC DNA]</scope>
    <source>
        <strain evidence="1 2">CBS 962.96</strain>
    </source>
</reference>
<accession>A0A4S8M8F4</accession>
<sequence length="310" mass="34759">MTGCPITDSPDSNTITLHHLQPISTLIKNNPNLERLEITGPYSTSEYFGTNNSYSLCDVFRSVCVDSSISPLQITELTLYNLEMNIWKEVIPHLKSLKSLDIAIPEAISKPSNFWSILHMAKIHLKKFVFQGAIDFTLLKYLRDSCSVLESLHLRQITTSSAHTDLNRLADIFYHLILPIPTLLELKIESDHEGKWCFGPHNADAIFKCPALQDLGITLSEDQLNESIALLTSYASSSPKFKSLTLSHPISRGIWQDPPGEAHFYRADMNIKVQTALEAHGMGHVSHSVPYNMLLCGRIVRSAISLTFRV</sequence>
<evidence type="ECO:0000313" key="2">
    <source>
        <dbReference type="Proteomes" id="UP000297245"/>
    </source>
</evidence>
<dbReference type="Gene3D" id="3.80.10.10">
    <property type="entry name" value="Ribonuclease Inhibitor"/>
    <property type="match status" value="1"/>
</dbReference>
<dbReference type="EMBL" id="ML179142">
    <property type="protein sequence ID" value="THU98138.1"/>
    <property type="molecule type" value="Genomic_DNA"/>
</dbReference>
<evidence type="ECO:0000313" key="1">
    <source>
        <dbReference type="EMBL" id="THU98138.1"/>
    </source>
</evidence>
<dbReference type="InterPro" id="IPR032675">
    <property type="entry name" value="LRR_dom_sf"/>
</dbReference>
<dbReference type="OrthoDB" id="3541472at2759"/>
<dbReference type="AlphaFoldDB" id="A0A4S8M8F4"/>
<name>A0A4S8M8F4_DENBC</name>
<dbReference type="Proteomes" id="UP000297245">
    <property type="component" value="Unassembled WGS sequence"/>
</dbReference>
<gene>
    <name evidence="1" type="ORF">K435DRAFT_856962</name>
</gene>